<dbReference type="EMBL" id="ML119847">
    <property type="protein sequence ID" value="RPA72766.1"/>
    <property type="molecule type" value="Genomic_DNA"/>
</dbReference>
<dbReference type="Proteomes" id="UP000275078">
    <property type="component" value="Unassembled WGS sequence"/>
</dbReference>
<sequence length="305" mass="33951">MHNRNGHHAGASPSSFSSQQHQNYPNNSSNSNSSNNTYNSPHQHNPPGYAHPSHAVNAPLAPANSMVYTVFFTTYETRPEETTVRGIYNDLREANTAARLFALFHNEYYIDGSVDGFSFIDFKENLALENLKMKQEKAKEALANGKSLDSLEGEYGGKTMHELDEEADRANSKLRDEYGDDMLLETAYLWDMERPGDDSKKYPYFRIKERTRTNGCLEILISAARGGRMLHHARVEAHRVFGRHIGLMDTDTLRIRCLGAGGQGEEMLGGMLSGQPLEDDEETSQAMEELRSTLNGSSGSIHSGG</sequence>
<gene>
    <name evidence="2" type="ORF">BJ508DRAFT_67723</name>
</gene>
<name>A0A3N4HIH2_ASCIM</name>
<dbReference type="AlphaFoldDB" id="A0A3N4HIH2"/>
<evidence type="ECO:0000256" key="1">
    <source>
        <dbReference type="SAM" id="MobiDB-lite"/>
    </source>
</evidence>
<organism evidence="2 3">
    <name type="scientific">Ascobolus immersus RN42</name>
    <dbReference type="NCBI Taxonomy" id="1160509"/>
    <lineage>
        <taxon>Eukaryota</taxon>
        <taxon>Fungi</taxon>
        <taxon>Dikarya</taxon>
        <taxon>Ascomycota</taxon>
        <taxon>Pezizomycotina</taxon>
        <taxon>Pezizomycetes</taxon>
        <taxon>Pezizales</taxon>
        <taxon>Ascobolaceae</taxon>
        <taxon>Ascobolus</taxon>
    </lineage>
</organism>
<evidence type="ECO:0000313" key="3">
    <source>
        <dbReference type="Proteomes" id="UP000275078"/>
    </source>
</evidence>
<feature type="region of interest" description="Disordered" evidence="1">
    <location>
        <begin position="274"/>
        <end position="305"/>
    </location>
</feature>
<feature type="compositionally biased region" description="Low complexity" evidence="1">
    <location>
        <begin position="17"/>
        <end position="42"/>
    </location>
</feature>
<keyword evidence="3" id="KW-1185">Reference proteome</keyword>
<proteinExistence type="predicted"/>
<feature type="compositionally biased region" description="Polar residues" evidence="1">
    <location>
        <begin position="292"/>
        <end position="305"/>
    </location>
</feature>
<reference evidence="2 3" key="1">
    <citation type="journal article" date="2018" name="Nat. Ecol. Evol.">
        <title>Pezizomycetes genomes reveal the molecular basis of ectomycorrhizal truffle lifestyle.</title>
        <authorList>
            <person name="Murat C."/>
            <person name="Payen T."/>
            <person name="Noel B."/>
            <person name="Kuo A."/>
            <person name="Morin E."/>
            <person name="Chen J."/>
            <person name="Kohler A."/>
            <person name="Krizsan K."/>
            <person name="Balestrini R."/>
            <person name="Da Silva C."/>
            <person name="Montanini B."/>
            <person name="Hainaut M."/>
            <person name="Levati E."/>
            <person name="Barry K.W."/>
            <person name="Belfiori B."/>
            <person name="Cichocki N."/>
            <person name="Clum A."/>
            <person name="Dockter R.B."/>
            <person name="Fauchery L."/>
            <person name="Guy J."/>
            <person name="Iotti M."/>
            <person name="Le Tacon F."/>
            <person name="Lindquist E.A."/>
            <person name="Lipzen A."/>
            <person name="Malagnac F."/>
            <person name="Mello A."/>
            <person name="Molinier V."/>
            <person name="Miyauchi S."/>
            <person name="Poulain J."/>
            <person name="Riccioni C."/>
            <person name="Rubini A."/>
            <person name="Sitrit Y."/>
            <person name="Splivallo R."/>
            <person name="Traeger S."/>
            <person name="Wang M."/>
            <person name="Zifcakova L."/>
            <person name="Wipf D."/>
            <person name="Zambonelli A."/>
            <person name="Paolocci F."/>
            <person name="Nowrousian M."/>
            <person name="Ottonello S."/>
            <person name="Baldrian P."/>
            <person name="Spatafora J.W."/>
            <person name="Henrissat B."/>
            <person name="Nagy L.G."/>
            <person name="Aury J.M."/>
            <person name="Wincker P."/>
            <person name="Grigoriev I.V."/>
            <person name="Bonfante P."/>
            <person name="Martin F.M."/>
        </authorList>
    </citation>
    <scope>NUCLEOTIDE SEQUENCE [LARGE SCALE GENOMIC DNA]</scope>
    <source>
        <strain evidence="2 3">RN42</strain>
    </source>
</reference>
<accession>A0A3N4HIH2</accession>
<protein>
    <submittedName>
        <fullName evidence="2">Uncharacterized protein</fullName>
    </submittedName>
</protein>
<evidence type="ECO:0000313" key="2">
    <source>
        <dbReference type="EMBL" id="RPA72766.1"/>
    </source>
</evidence>
<feature type="region of interest" description="Disordered" evidence="1">
    <location>
        <begin position="1"/>
        <end position="56"/>
    </location>
</feature>